<organism evidence="2 3">
    <name type="scientific">Massarina eburnea CBS 473.64</name>
    <dbReference type="NCBI Taxonomy" id="1395130"/>
    <lineage>
        <taxon>Eukaryota</taxon>
        <taxon>Fungi</taxon>
        <taxon>Dikarya</taxon>
        <taxon>Ascomycota</taxon>
        <taxon>Pezizomycotina</taxon>
        <taxon>Dothideomycetes</taxon>
        <taxon>Pleosporomycetidae</taxon>
        <taxon>Pleosporales</taxon>
        <taxon>Massarineae</taxon>
        <taxon>Massarinaceae</taxon>
        <taxon>Massarina</taxon>
    </lineage>
</organism>
<dbReference type="Proteomes" id="UP000799753">
    <property type="component" value="Unassembled WGS sequence"/>
</dbReference>
<evidence type="ECO:0000313" key="3">
    <source>
        <dbReference type="Proteomes" id="UP000799753"/>
    </source>
</evidence>
<dbReference type="InterPro" id="IPR029498">
    <property type="entry name" value="HeLo_dom"/>
</dbReference>
<sequence>MSGIPEIIGIVVGVAPVIFKATVETWKAVDDAIDFDDDAEDLIIRLERTKAHLGIWAAKAGLTAGELVDSLHPFDELIVRILERIRDLFAEVEQQGQKYGLVPKDSKDSKTITATVIQMRKSLHSIMSNSSTKSSIVRLVEKRAAVQTASVRVDVAVRKRASWAVRDKKRFAHFIEMLEQHVHGLRKFTIEKSQKQIQQDEARLAMDIIRGLTDPAALLQLQRASGLDSASSQIGLHVLAKWKAITVQRAVSANTDPDTRDWSLARSTMEDRARIRFLKESSTDPDVAYLFEKKEYDLNIEDDSKDHLRERIYQLLSLLGGNGGRSHLHTLKTVGYLDDPDYHCWWIVFRFPLSPIDHLEPHSNEPMSLRALYVSPFKPPLEERYRLAKRLVDTFAKLYGSSWMHKGINSKNIIFPQLYSASVSKSFTSIQTALIQGFNYSRQLSQAQTIDRGKVLHDLESAIYRHPNYQGEAATGYQIHYDIYSLGLVLLEIALWGPIMDLLAAKIRPGTDSVVTLAPTMSHFHEAEALELKRRVMIRINGDVAYRVGTRYKEMVRWCLTLDGPVTAIEFYNTVAIPLDELCGQY</sequence>
<evidence type="ECO:0000313" key="2">
    <source>
        <dbReference type="EMBL" id="KAF2641384.1"/>
    </source>
</evidence>
<gene>
    <name evidence="2" type="ORF">P280DRAFT_469011</name>
</gene>
<dbReference type="PANTHER" id="PTHR37542:SF3">
    <property type="entry name" value="PRION-INHIBITION AND PROPAGATION HELO DOMAIN-CONTAINING PROTEIN"/>
    <property type="match status" value="1"/>
</dbReference>
<dbReference type="Gene3D" id="1.10.510.10">
    <property type="entry name" value="Transferase(Phosphotransferase) domain 1"/>
    <property type="match status" value="1"/>
</dbReference>
<dbReference type="InterPro" id="IPR038305">
    <property type="entry name" value="HeLo_sf"/>
</dbReference>
<dbReference type="PANTHER" id="PTHR37542">
    <property type="entry name" value="HELO DOMAIN-CONTAINING PROTEIN-RELATED"/>
    <property type="match status" value="1"/>
</dbReference>
<keyword evidence="3" id="KW-1185">Reference proteome</keyword>
<dbReference type="OrthoDB" id="1911848at2759"/>
<reference evidence="2" key="1">
    <citation type="journal article" date="2020" name="Stud. Mycol.">
        <title>101 Dothideomycetes genomes: a test case for predicting lifestyles and emergence of pathogens.</title>
        <authorList>
            <person name="Haridas S."/>
            <person name="Albert R."/>
            <person name="Binder M."/>
            <person name="Bloem J."/>
            <person name="Labutti K."/>
            <person name="Salamov A."/>
            <person name="Andreopoulos B."/>
            <person name="Baker S."/>
            <person name="Barry K."/>
            <person name="Bills G."/>
            <person name="Bluhm B."/>
            <person name="Cannon C."/>
            <person name="Castanera R."/>
            <person name="Culley D."/>
            <person name="Daum C."/>
            <person name="Ezra D."/>
            <person name="Gonzalez J."/>
            <person name="Henrissat B."/>
            <person name="Kuo A."/>
            <person name="Liang C."/>
            <person name="Lipzen A."/>
            <person name="Lutzoni F."/>
            <person name="Magnuson J."/>
            <person name="Mondo S."/>
            <person name="Nolan M."/>
            <person name="Ohm R."/>
            <person name="Pangilinan J."/>
            <person name="Park H.-J."/>
            <person name="Ramirez L."/>
            <person name="Alfaro M."/>
            <person name="Sun H."/>
            <person name="Tritt A."/>
            <person name="Yoshinaga Y."/>
            <person name="Zwiers L.-H."/>
            <person name="Turgeon B."/>
            <person name="Goodwin S."/>
            <person name="Spatafora J."/>
            <person name="Crous P."/>
            <person name="Grigoriev I."/>
        </authorList>
    </citation>
    <scope>NUCLEOTIDE SEQUENCE</scope>
    <source>
        <strain evidence="2">CBS 473.64</strain>
    </source>
</reference>
<dbReference type="Gene3D" id="1.20.120.1020">
    <property type="entry name" value="Prion-inhibition and propagation, HeLo domain"/>
    <property type="match status" value="1"/>
</dbReference>
<dbReference type="AlphaFoldDB" id="A0A6A6S5F4"/>
<dbReference type="Pfam" id="PF14479">
    <property type="entry name" value="HeLo"/>
    <property type="match status" value="1"/>
</dbReference>
<proteinExistence type="predicted"/>
<accession>A0A6A6S5F4</accession>
<feature type="domain" description="Prion-inhibition and propagation HeLo" evidence="1">
    <location>
        <begin position="10"/>
        <end position="199"/>
    </location>
</feature>
<name>A0A6A6S5F4_9PLEO</name>
<evidence type="ECO:0000259" key="1">
    <source>
        <dbReference type="Pfam" id="PF14479"/>
    </source>
</evidence>
<protein>
    <recommendedName>
        <fullName evidence="1">Prion-inhibition and propagation HeLo domain-containing protein</fullName>
    </recommendedName>
</protein>
<dbReference type="EMBL" id="MU006783">
    <property type="protein sequence ID" value="KAF2641384.1"/>
    <property type="molecule type" value="Genomic_DNA"/>
</dbReference>
<dbReference type="InterPro" id="IPR011009">
    <property type="entry name" value="Kinase-like_dom_sf"/>
</dbReference>
<dbReference type="SUPFAM" id="SSF56112">
    <property type="entry name" value="Protein kinase-like (PK-like)"/>
    <property type="match status" value="1"/>
</dbReference>